<accession>A0A916XMS8</accession>
<keyword evidence="1" id="KW-0472">Membrane</keyword>
<evidence type="ECO:0000313" key="3">
    <source>
        <dbReference type="Proteomes" id="UP000637002"/>
    </source>
</evidence>
<sequence>MIRFAQGFAKKIIVASVAAVTVGGAVIATATPAAAGHSTGTWKYGYGYGYRPGWGYNGAAAGAVALGIVAGAAAAAAYAPTCYYSSQPVYDAYGNVFYRRVRVCD</sequence>
<dbReference type="RefSeq" id="WP_188611582.1">
    <property type="nucleotide sequence ID" value="NZ_BMGG01000009.1"/>
</dbReference>
<comment type="caution">
    <text evidence="2">The sequence shown here is derived from an EMBL/GenBank/DDBJ whole genome shotgun (WGS) entry which is preliminary data.</text>
</comment>
<name>A0A916XMS8_9HYPH</name>
<protein>
    <submittedName>
        <fullName evidence="2">Uncharacterized protein</fullName>
    </submittedName>
</protein>
<keyword evidence="3" id="KW-1185">Reference proteome</keyword>
<evidence type="ECO:0000256" key="1">
    <source>
        <dbReference type="SAM" id="Phobius"/>
    </source>
</evidence>
<evidence type="ECO:0000313" key="2">
    <source>
        <dbReference type="EMBL" id="GGC83419.1"/>
    </source>
</evidence>
<feature type="transmembrane region" description="Helical" evidence="1">
    <location>
        <begin position="54"/>
        <end position="78"/>
    </location>
</feature>
<organism evidence="2 3">
    <name type="scientific">Chelatococcus reniformis</name>
    <dbReference type="NCBI Taxonomy" id="1494448"/>
    <lineage>
        <taxon>Bacteria</taxon>
        <taxon>Pseudomonadati</taxon>
        <taxon>Pseudomonadota</taxon>
        <taxon>Alphaproteobacteria</taxon>
        <taxon>Hyphomicrobiales</taxon>
        <taxon>Chelatococcaceae</taxon>
        <taxon>Chelatococcus</taxon>
    </lineage>
</organism>
<keyword evidence="1" id="KW-0812">Transmembrane</keyword>
<gene>
    <name evidence="2" type="ORF">GCM10010994_46630</name>
</gene>
<dbReference type="Proteomes" id="UP000637002">
    <property type="component" value="Unassembled WGS sequence"/>
</dbReference>
<feature type="transmembrane region" description="Helical" evidence="1">
    <location>
        <begin position="12"/>
        <end position="34"/>
    </location>
</feature>
<reference evidence="2" key="2">
    <citation type="submission" date="2020-09" db="EMBL/GenBank/DDBJ databases">
        <authorList>
            <person name="Sun Q."/>
            <person name="Zhou Y."/>
        </authorList>
    </citation>
    <scope>NUCLEOTIDE SEQUENCE</scope>
    <source>
        <strain evidence="2">CGMCC 1.12919</strain>
    </source>
</reference>
<proteinExistence type="predicted"/>
<reference evidence="2" key="1">
    <citation type="journal article" date="2014" name="Int. J. Syst. Evol. Microbiol.">
        <title>Complete genome sequence of Corynebacterium casei LMG S-19264T (=DSM 44701T), isolated from a smear-ripened cheese.</title>
        <authorList>
            <consortium name="US DOE Joint Genome Institute (JGI-PGF)"/>
            <person name="Walter F."/>
            <person name="Albersmeier A."/>
            <person name="Kalinowski J."/>
            <person name="Ruckert C."/>
        </authorList>
    </citation>
    <scope>NUCLEOTIDE SEQUENCE</scope>
    <source>
        <strain evidence="2">CGMCC 1.12919</strain>
    </source>
</reference>
<keyword evidence="1" id="KW-1133">Transmembrane helix</keyword>
<dbReference type="AlphaFoldDB" id="A0A916XMS8"/>
<dbReference type="EMBL" id="BMGG01000009">
    <property type="protein sequence ID" value="GGC83419.1"/>
    <property type="molecule type" value="Genomic_DNA"/>
</dbReference>